<name>A0ABV6H026_9PAST</name>
<keyword evidence="1" id="KW-1133">Transmembrane helix</keyword>
<feature type="transmembrane region" description="Helical" evidence="1">
    <location>
        <begin position="20"/>
        <end position="37"/>
    </location>
</feature>
<sequence>MMRFPKGIHWYLLHLPNHLLYLIGLFLLLLLLSYPIWKNWTLFQQIATLEARLASESALMLKQQQTLQHLQKRVSERQDTQKNTQKIATLHQQLTDLSDDTSIRFDMQMSNKDLLRVELHLYASFQDFIENFDLLFQVILADWAISSLRIERGAESDQLGVLHIAIHLFSEELRE</sequence>
<keyword evidence="1" id="KW-0472">Membrane</keyword>
<comment type="caution">
    <text evidence="2">The sequence shown here is derived from an EMBL/GenBank/DDBJ whole genome shotgun (WGS) entry which is preliminary data.</text>
</comment>
<evidence type="ECO:0000313" key="2">
    <source>
        <dbReference type="EMBL" id="MFC0308980.1"/>
    </source>
</evidence>
<gene>
    <name evidence="2" type="ORF">ACFFHK_04575</name>
</gene>
<proteinExistence type="predicted"/>
<dbReference type="RefSeq" id="WP_382370005.1">
    <property type="nucleotide sequence ID" value="NZ_JBHLWB010000004.1"/>
</dbReference>
<evidence type="ECO:0000256" key="1">
    <source>
        <dbReference type="SAM" id="Phobius"/>
    </source>
</evidence>
<dbReference type="Proteomes" id="UP001589767">
    <property type="component" value="Unassembled WGS sequence"/>
</dbReference>
<dbReference type="EMBL" id="JBHLWB010000004">
    <property type="protein sequence ID" value="MFC0308980.1"/>
    <property type="molecule type" value="Genomic_DNA"/>
</dbReference>
<reference evidence="2 3" key="1">
    <citation type="submission" date="2024-09" db="EMBL/GenBank/DDBJ databases">
        <authorList>
            <person name="Sun Q."/>
            <person name="Mori K."/>
        </authorList>
    </citation>
    <scope>NUCLEOTIDE SEQUENCE [LARGE SCALE GENOMIC DNA]</scope>
    <source>
        <strain evidence="2 3">CCM 7539</strain>
    </source>
</reference>
<keyword evidence="1" id="KW-0812">Transmembrane</keyword>
<keyword evidence="3" id="KW-1185">Reference proteome</keyword>
<evidence type="ECO:0008006" key="4">
    <source>
        <dbReference type="Google" id="ProtNLM"/>
    </source>
</evidence>
<organism evidence="2 3">
    <name type="scientific">Gallibacterium trehalosifermentans</name>
    <dbReference type="NCBI Taxonomy" id="516935"/>
    <lineage>
        <taxon>Bacteria</taxon>
        <taxon>Pseudomonadati</taxon>
        <taxon>Pseudomonadota</taxon>
        <taxon>Gammaproteobacteria</taxon>
        <taxon>Pasteurellales</taxon>
        <taxon>Pasteurellaceae</taxon>
        <taxon>Gallibacterium</taxon>
    </lineage>
</organism>
<protein>
    <recommendedName>
        <fullName evidence="4">Competence protein C</fullName>
    </recommendedName>
</protein>
<evidence type="ECO:0000313" key="3">
    <source>
        <dbReference type="Proteomes" id="UP001589767"/>
    </source>
</evidence>
<accession>A0ABV6H026</accession>